<keyword evidence="2" id="KW-0503">Monooxygenase</keyword>
<dbReference type="GO" id="GO:0020037">
    <property type="term" value="F:heme binding"/>
    <property type="evidence" value="ECO:0007669"/>
    <property type="project" value="InterPro"/>
</dbReference>
<dbReference type="PROSITE" id="PS00086">
    <property type="entry name" value="CYTOCHROME_P450"/>
    <property type="match status" value="1"/>
</dbReference>
<keyword evidence="2" id="KW-0349">Heme</keyword>
<gene>
    <name evidence="3" type="ORF">DXH95_03985</name>
</gene>
<dbReference type="Pfam" id="PF00067">
    <property type="entry name" value="p450"/>
    <property type="match status" value="1"/>
</dbReference>
<accession>A0A371BGG0</accession>
<dbReference type="EMBL" id="QRGP01000001">
    <property type="protein sequence ID" value="RDV06587.1"/>
    <property type="molecule type" value="Genomic_DNA"/>
</dbReference>
<dbReference type="PANTHER" id="PTHR46696">
    <property type="entry name" value="P450, PUTATIVE (EUROFUNG)-RELATED"/>
    <property type="match status" value="1"/>
</dbReference>
<dbReference type="CDD" id="cd11035">
    <property type="entry name" value="P450cam-like"/>
    <property type="match status" value="1"/>
</dbReference>
<evidence type="ECO:0000256" key="2">
    <source>
        <dbReference type="RuleBase" id="RU000461"/>
    </source>
</evidence>
<dbReference type="GO" id="GO:0005506">
    <property type="term" value="F:iron ion binding"/>
    <property type="evidence" value="ECO:0007669"/>
    <property type="project" value="InterPro"/>
</dbReference>
<dbReference type="InterPro" id="IPR036396">
    <property type="entry name" value="Cyt_P450_sf"/>
</dbReference>
<dbReference type="SUPFAM" id="SSF48264">
    <property type="entry name" value="Cytochrome P450"/>
    <property type="match status" value="1"/>
</dbReference>
<dbReference type="PRINTS" id="PR00359">
    <property type="entry name" value="BP450"/>
</dbReference>
<evidence type="ECO:0000313" key="3">
    <source>
        <dbReference type="EMBL" id="RDV06587.1"/>
    </source>
</evidence>
<comment type="similarity">
    <text evidence="1 2">Belongs to the cytochrome P450 family.</text>
</comment>
<dbReference type="InterPro" id="IPR002397">
    <property type="entry name" value="Cyt_P450_B"/>
</dbReference>
<keyword evidence="2" id="KW-0408">Iron</keyword>
<dbReference type="GO" id="GO:0016705">
    <property type="term" value="F:oxidoreductase activity, acting on paired donors, with incorporation or reduction of molecular oxygen"/>
    <property type="evidence" value="ECO:0007669"/>
    <property type="project" value="InterPro"/>
</dbReference>
<evidence type="ECO:0000256" key="1">
    <source>
        <dbReference type="ARBA" id="ARBA00010617"/>
    </source>
</evidence>
<dbReference type="Gene3D" id="1.10.630.10">
    <property type="entry name" value="Cytochrome P450"/>
    <property type="match status" value="1"/>
</dbReference>
<dbReference type="InterPro" id="IPR017972">
    <property type="entry name" value="Cyt_P450_CS"/>
</dbReference>
<reference evidence="4" key="1">
    <citation type="submission" date="2018-08" db="EMBL/GenBank/DDBJ databases">
        <authorList>
            <person name="Kim S.-J."/>
            <person name="Jung G.-Y."/>
        </authorList>
    </citation>
    <scope>NUCLEOTIDE SEQUENCE [LARGE SCALE GENOMIC DNA]</scope>
    <source>
        <strain evidence="4">GY_G</strain>
    </source>
</reference>
<keyword evidence="4" id="KW-1185">Reference proteome</keyword>
<organism evidence="3 4">
    <name type="scientific">Sphingorhabdus pulchriflava</name>
    <dbReference type="NCBI Taxonomy" id="2292257"/>
    <lineage>
        <taxon>Bacteria</taxon>
        <taxon>Pseudomonadati</taxon>
        <taxon>Pseudomonadota</taxon>
        <taxon>Alphaproteobacteria</taxon>
        <taxon>Sphingomonadales</taxon>
        <taxon>Sphingomonadaceae</taxon>
        <taxon>Sphingorhabdus</taxon>
    </lineage>
</organism>
<dbReference type="AlphaFoldDB" id="A0A371BGG0"/>
<evidence type="ECO:0000313" key="4">
    <source>
        <dbReference type="Proteomes" id="UP000263833"/>
    </source>
</evidence>
<dbReference type="Proteomes" id="UP000263833">
    <property type="component" value="Unassembled WGS sequence"/>
</dbReference>
<dbReference type="RefSeq" id="WP_115548137.1">
    <property type="nucleotide sequence ID" value="NZ_QRGP01000001.1"/>
</dbReference>
<protein>
    <submittedName>
        <fullName evidence="3">Cytochrome P450</fullName>
    </submittedName>
</protein>
<keyword evidence="2" id="KW-0479">Metal-binding</keyword>
<dbReference type="PANTHER" id="PTHR46696:SF6">
    <property type="entry name" value="P450, PUTATIVE (EUROFUNG)-RELATED"/>
    <property type="match status" value="1"/>
</dbReference>
<proteinExistence type="inferred from homology"/>
<comment type="caution">
    <text evidence="3">The sequence shown here is derived from an EMBL/GenBank/DDBJ whole genome shotgun (WGS) entry which is preliminary data.</text>
</comment>
<dbReference type="PRINTS" id="PR00385">
    <property type="entry name" value="P450"/>
</dbReference>
<keyword evidence="2" id="KW-0560">Oxidoreductase</keyword>
<dbReference type="InterPro" id="IPR001128">
    <property type="entry name" value="Cyt_P450"/>
</dbReference>
<dbReference type="GO" id="GO:0004497">
    <property type="term" value="F:monooxygenase activity"/>
    <property type="evidence" value="ECO:0007669"/>
    <property type="project" value="UniProtKB-KW"/>
</dbReference>
<dbReference type="OrthoDB" id="5522954at2"/>
<name>A0A371BGG0_9SPHN</name>
<sequence length="396" mass="44866">MNDSMLEERRPVYDFDYIAGADVLKDVHEAYLNLKKNAPPLFWTTRHGGHWVANSADVAVKALRHPEIFSSKFLSIPPNPQQPKMIPESLDPPEHRPYRQMLRPFFEGKAIAPLEPRIIEWTEELVGKVVDKGGCEFVEDIAGPLPISVFMEIFGFPLDRYEEFRTLALNYFSAGNGSESGLAYVGQIQQILVELIQSRMAEPRSDLVSSLVTMDFEGRKLTFEELMSIGFLMFLAGLDTVTNALTYGMRHLAHDPALQQRMAEDPDCIPNAVEELLRRYTFVSTPRYLVQDTEIDGIQLRKGESILVPLHSVGLDDKLNPNPETVDVDRPAVRHAAFGSGVHTCLGLHLARMEMINFYKVWFRRIPRFELAPMDGPLKFRAGSVQSIEALPIRWA</sequence>